<feature type="domain" description="SseB protein N-terminal" evidence="1">
    <location>
        <begin position="33"/>
        <end position="137"/>
    </location>
</feature>
<proteinExistence type="predicted"/>
<reference evidence="3 4" key="1">
    <citation type="submission" date="2019-07" db="EMBL/GenBank/DDBJ databases">
        <title>Criibacterium bergeronii gen. nov., sp. nov. isolated from human clinical samples.</title>
        <authorList>
            <person name="Maheux A.F."/>
            <person name="Boudreau D.K."/>
            <person name="Berube E."/>
            <person name="Brodeur S."/>
            <person name="Bernard K.A."/>
            <person name="Abed J.Y."/>
            <person name="Ducrey E."/>
            <person name="Guay E.F."/>
            <person name="Raymond F."/>
            <person name="Corbeil J."/>
            <person name="Domingo M.-C."/>
            <person name="Roy P.H."/>
            <person name="Boissinot M."/>
            <person name="Tocheva E.I."/>
            <person name="Omar R.F."/>
        </authorList>
    </citation>
    <scope>NUCLEOTIDE SEQUENCE [LARGE SCALE GENOMIC DNA]</scope>
    <source>
        <strain evidence="3 4">CCRI-24246</strain>
    </source>
</reference>
<evidence type="ECO:0000259" key="2">
    <source>
        <dbReference type="Pfam" id="PF14581"/>
    </source>
</evidence>
<protein>
    <submittedName>
        <fullName evidence="3">Enhanced serine sensitivity protein SseB</fullName>
    </submittedName>
</protein>
<evidence type="ECO:0000313" key="4">
    <source>
        <dbReference type="Proteomes" id="UP000319424"/>
    </source>
</evidence>
<feature type="domain" description="SseB protein C-terminal" evidence="2">
    <location>
        <begin position="180"/>
        <end position="267"/>
    </location>
</feature>
<sequence length="273" mass="31676">MSISERRRLCLLNMIRKDNIKESITNKNLKSVITKVLSENSQENQNLLVDELLGADLYVLVDFEQGEDNKISSITMLKTINADQESYLPVFTDVNEMESAQKSSGFEETLVSFNELYEIVCNKESEFSGFIINPGSDEIIIDKELLTYIKENKLNPEKNHKVVIKDTDDIEVSKLSEDLYPTDMINALKKYFEKNQNISKAYITYIKQEGSQSYLLVTDFEGDKEKTFREISDIAKPYLYQIYLDQLEYNTTFGKEITSNLKPFYRKKIFGIF</sequence>
<dbReference type="Pfam" id="PF07179">
    <property type="entry name" value="SseB"/>
    <property type="match status" value="1"/>
</dbReference>
<comment type="caution">
    <text evidence="3">The sequence shown here is derived from an EMBL/GenBank/DDBJ whole genome shotgun (WGS) entry which is preliminary data.</text>
</comment>
<evidence type="ECO:0000313" key="3">
    <source>
        <dbReference type="EMBL" id="TRW28709.1"/>
    </source>
</evidence>
<dbReference type="InterPro" id="IPR009839">
    <property type="entry name" value="SseB_N"/>
</dbReference>
<dbReference type="InterPro" id="IPR027945">
    <property type="entry name" value="SseB_C"/>
</dbReference>
<dbReference type="Proteomes" id="UP000319424">
    <property type="component" value="Unassembled WGS sequence"/>
</dbReference>
<dbReference type="Pfam" id="PF14581">
    <property type="entry name" value="SseB_C"/>
    <property type="match status" value="1"/>
</dbReference>
<accession>A0A552VE65</accession>
<name>A0A552VE65_9FIRM</name>
<dbReference type="AlphaFoldDB" id="A0A552VE65"/>
<organism evidence="3 4">
    <name type="scientific">Criibacterium bergeronii</name>
    <dbReference type="NCBI Taxonomy" id="1871336"/>
    <lineage>
        <taxon>Bacteria</taxon>
        <taxon>Bacillati</taxon>
        <taxon>Bacillota</taxon>
        <taxon>Clostridia</taxon>
        <taxon>Peptostreptococcales</taxon>
        <taxon>Filifactoraceae</taxon>
        <taxon>Criibacterium</taxon>
    </lineage>
</organism>
<gene>
    <name evidence="3" type="ORF">FL857_01085</name>
</gene>
<evidence type="ECO:0000259" key="1">
    <source>
        <dbReference type="Pfam" id="PF07179"/>
    </source>
</evidence>
<dbReference type="EMBL" id="VJXW01000001">
    <property type="protein sequence ID" value="TRW28709.1"/>
    <property type="molecule type" value="Genomic_DNA"/>
</dbReference>